<evidence type="ECO:0000313" key="4">
    <source>
        <dbReference type="Proteomes" id="UP000321947"/>
    </source>
</evidence>
<dbReference type="GO" id="GO:0000502">
    <property type="term" value="C:proteasome complex"/>
    <property type="evidence" value="ECO:0007669"/>
    <property type="project" value="UniProtKB-KW"/>
</dbReference>
<keyword evidence="3" id="KW-0647">Proteasome</keyword>
<keyword evidence="1" id="KW-0677">Repeat</keyword>
<gene>
    <name evidence="3" type="ORF">E5676_scaffold182G00560</name>
</gene>
<sequence length="541" mass="60213">MGEGSLEAQLIRITQDGTYVVSEEIFGLFCPLPPEKMAESVLMDAFVMGLAPKLKAEVRAPPVKRLSNSELRTRLDKGLCFQCNEKWSHGHKCKVRENRELMLFITNEEEGLEEEPATETGETSRHELSSTGTWVYPRTRGLRFKSPHLKLYYNTFSKKRKETGKIETIESKVMEVGDETKIGLSTLHGFTEKGTIKEQKFGVTIGDGTANAIEGQEMCQRIELELPELTIGTEFLAINLGKLGVVLGIPWLWSTGFMGVHWPSKSLAFMIGNKTVILKGDPALTTEDKVISNFPPSTLRTRCFLSRPGTSSILACWDFSVFQVLKAFGSPQFFNMVFPLLFETCKSADSGQASLGGVATKTDADDRGETSVPREKILNCLTSSIKVANLDDVVEQQKNLLYLITTSLSNGFRWTVKTSTFLSINELCSRFHEVVRPGSQGKTKLDSVISFVLELSHSVSPLVVQCITTVKIAQVHISASECLLEIIKLYTDLPSVHRTDIGIKAELLHLSEIEKNEVAKSLLKTCIENLENLHQDKIQED</sequence>
<proteinExistence type="predicted"/>
<dbReference type="GO" id="GO:0005737">
    <property type="term" value="C:cytoplasm"/>
    <property type="evidence" value="ECO:0007669"/>
    <property type="project" value="TreeGrafter"/>
</dbReference>
<feature type="region of interest" description="Disordered" evidence="2">
    <location>
        <begin position="109"/>
        <end position="130"/>
    </location>
</feature>
<dbReference type="PANTHER" id="PTHR23346">
    <property type="entry name" value="TRANSLATIONAL ACTIVATOR GCN1-RELATED"/>
    <property type="match status" value="1"/>
</dbReference>
<dbReference type="EMBL" id="SSTD01019767">
    <property type="protein sequence ID" value="TYJ96096.1"/>
    <property type="molecule type" value="Genomic_DNA"/>
</dbReference>
<evidence type="ECO:0000313" key="3">
    <source>
        <dbReference type="EMBL" id="TYJ96096.1"/>
    </source>
</evidence>
<dbReference type="AlphaFoldDB" id="A0A5D3BB28"/>
<protein>
    <submittedName>
        <fullName evidence="3">Proteasome-associated protein ECM29-like protein isoform X2</fullName>
    </submittedName>
</protein>
<accession>A0A5D3BB28</accession>
<dbReference type="GO" id="GO:0036503">
    <property type="term" value="P:ERAD pathway"/>
    <property type="evidence" value="ECO:0007669"/>
    <property type="project" value="TreeGrafter"/>
</dbReference>
<comment type="caution">
    <text evidence="3">The sequence shown here is derived from an EMBL/GenBank/DDBJ whole genome shotgun (WGS) entry which is preliminary data.</text>
</comment>
<organism evidence="3 4">
    <name type="scientific">Cucumis melo var. makuwa</name>
    <name type="common">Oriental melon</name>
    <dbReference type="NCBI Taxonomy" id="1194695"/>
    <lineage>
        <taxon>Eukaryota</taxon>
        <taxon>Viridiplantae</taxon>
        <taxon>Streptophyta</taxon>
        <taxon>Embryophyta</taxon>
        <taxon>Tracheophyta</taxon>
        <taxon>Spermatophyta</taxon>
        <taxon>Magnoliopsida</taxon>
        <taxon>eudicotyledons</taxon>
        <taxon>Gunneridae</taxon>
        <taxon>Pentapetalae</taxon>
        <taxon>rosids</taxon>
        <taxon>fabids</taxon>
        <taxon>Cucurbitales</taxon>
        <taxon>Cucurbitaceae</taxon>
        <taxon>Benincaseae</taxon>
        <taxon>Cucumis</taxon>
    </lineage>
</organism>
<dbReference type="GO" id="GO:0060090">
    <property type="term" value="F:molecular adaptor activity"/>
    <property type="evidence" value="ECO:0007669"/>
    <property type="project" value="TreeGrafter"/>
</dbReference>
<dbReference type="Proteomes" id="UP000321947">
    <property type="component" value="Unassembled WGS sequence"/>
</dbReference>
<name>A0A5D3BB28_CUCMM</name>
<dbReference type="PANTHER" id="PTHR23346:SF19">
    <property type="entry name" value="PROTEASOME ADAPTER AND SCAFFOLD PROTEIN ECM29"/>
    <property type="match status" value="1"/>
</dbReference>
<evidence type="ECO:0000256" key="1">
    <source>
        <dbReference type="ARBA" id="ARBA00022737"/>
    </source>
</evidence>
<evidence type="ECO:0000256" key="2">
    <source>
        <dbReference type="SAM" id="MobiDB-lite"/>
    </source>
</evidence>
<dbReference type="GO" id="GO:0005634">
    <property type="term" value="C:nucleus"/>
    <property type="evidence" value="ECO:0007669"/>
    <property type="project" value="TreeGrafter"/>
</dbReference>
<reference evidence="3 4" key="1">
    <citation type="submission" date="2019-08" db="EMBL/GenBank/DDBJ databases">
        <title>Draft genome sequences of two oriental melons (Cucumis melo L. var makuwa).</title>
        <authorList>
            <person name="Kwon S.-Y."/>
        </authorList>
    </citation>
    <scope>NUCLEOTIDE SEQUENCE [LARGE SCALE GENOMIC DNA]</scope>
    <source>
        <strain evidence="4">cv. Chang Bougi</strain>
        <tissue evidence="3">Leaf</tissue>
    </source>
</reference>